<keyword evidence="1" id="KW-0732">Signal</keyword>
<dbReference type="AlphaFoldDB" id="A0A9P4K6S4"/>
<protein>
    <submittedName>
        <fullName evidence="2">Uncharacterized protein</fullName>
    </submittedName>
</protein>
<dbReference type="PANTHER" id="PTHR30344:SF4">
    <property type="entry name" value="CYCLASE, PUTATIVE (AFU_ORTHOLOGUE AFUA_6G11580)-RELATED"/>
    <property type="match status" value="1"/>
</dbReference>
<feature type="chain" id="PRO_5040333480" evidence="1">
    <location>
        <begin position="17"/>
        <end position="364"/>
    </location>
</feature>
<dbReference type="SUPFAM" id="SSF63825">
    <property type="entry name" value="YWTD domain"/>
    <property type="match status" value="1"/>
</dbReference>
<dbReference type="InterPro" id="IPR015943">
    <property type="entry name" value="WD40/YVTN_repeat-like_dom_sf"/>
</dbReference>
<evidence type="ECO:0000313" key="3">
    <source>
        <dbReference type="Proteomes" id="UP000800093"/>
    </source>
</evidence>
<organism evidence="2 3">
    <name type="scientific">Lojkania enalia</name>
    <dbReference type="NCBI Taxonomy" id="147567"/>
    <lineage>
        <taxon>Eukaryota</taxon>
        <taxon>Fungi</taxon>
        <taxon>Dikarya</taxon>
        <taxon>Ascomycota</taxon>
        <taxon>Pezizomycotina</taxon>
        <taxon>Dothideomycetes</taxon>
        <taxon>Pleosporomycetidae</taxon>
        <taxon>Pleosporales</taxon>
        <taxon>Pleosporales incertae sedis</taxon>
        <taxon>Lojkania</taxon>
    </lineage>
</organism>
<dbReference type="PANTHER" id="PTHR30344">
    <property type="entry name" value="6-PHOSPHOGLUCONOLACTONASE-RELATED"/>
    <property type="match status" value="1"/>
</dbReference>
<evidence type="ECO:0000313" key="2">
    <source>
        <dbReference type="EMBL" id="KAF2260494.1"/>
    </source>
</evidence>
<name>A0A9P4K6S4_9PLEO</name>
<accession>A0A9P4K6S4</accession>
<comment type="caution">
    <text evidence="2">The sequence shown here is derived from an EMBL/GenBank/DDBJ whole genome shotgun (WGS) entry which is preliminary data.</text>
</comment>
<dbReference type="EMBL" id="ML986680">
    <property type="protein sequence ID" value="KAF2260494.1"/>
    <property type="molecule type" value="Genomic_DNA"/>
</dbReference>
<keyword evidence="3" id="KW-1185">Reference proteome</keyword>
<gene>
    <name evidence="2" type="ORF">CC78DRAFT_620207</name>
</gene>
<evidence type="ECO:0000256" key="1">
    <source>
        <dbReference type="SAM" id="SignalP"/>
    </source>
</evidence>
<sequence length="364" mass="39385">MMLLLISLLFSGWAQAMLHHLFVGDIDGTSLYALEMDDTARTISLIKQSSAAGASPSIVFDRSKVYLFGSRPSDGTVSRYAVATDLSLQHEGTMNIPQLCNTTQFTSIKLSTGPSWPYWIYGSATTGNCSALFSTSSSGFYTIRSKEIAGDIRSLAWSPSGQHLYALDFKANTVLNFNIPEEPSLEELIDTALLSDVTTPRQMTAHPKAQRIYVVTQDSNELLDIPLLVNDQIDANMTATRHAVLPSYLNNSDFTTQSLAVSFTNTTLWTISRSYGMTVVSAFDLHPETGEVTKPIARASWTDYSGSVDTLIAAAPFAGDIIAVTNSPMGMVAVIGLKDGRIMSYGRVDLGNDPGCCGEGAWLN</sequence>
<dbReference type="Gene3D" id="2.130.10.10">
    <property type="entry name" value="YVTN repeat-like/Quinoprotein amine dehydrogenase"/>
    <property type="match status" value="1"/>
</dbReference>
<dbReference type="InterPro" id="IPR050282">
    <property type="entry name" value="Cycloisomerase_2"/>
</dbReference>
<dbReference type="OrthoDB" id="1715191at2759"/>
<dbReference type="GO" id="GO:0017057">
    <property type="term" value="F:6-phosphogluconolactonase activity"/>
    <property type="evidence" value="ECO:0007669"/>
    <property type="project" value="TreeGrafter"/>
</dbReference>
<reference evidence="3" key="1">
    <citation type="journal article" date="2020" name="Stud. Mycol.">
        <title>101 Dothideomycetes genomes: A test case for predicting lifestyles and emergence of pathogens.</title>
        <authorList>
            <person name="Haridas S."/>
            <person name="Albert R."/>
            <person name="Binder M."/>
            <person name="Bloem J."/>
            <person name="LaButti K."/>
            <person name="Salamov A."/>
            <person name="Andreopoulos B."/>
            <person name="Baker S."/>
            <person name="Barry K."/>
            <person name="Bills G."/>
            <person name="Bluhm B."/>
            <person name="Cannon C."/>
            <person name="Castanera R."/>
            <person name="Culley D."/>
            <person name="Daum C."/>
            <person name="Ezra D."/>
            <person name="Gonzalez J."/>
            <person name="Henrissat B."/>
            <person name="Kuo A."/>
            <person name="Liang C."/>
            <person name="Lipzen A."/>
            <person name="Lutzoni F."/>
            <person name="Magnuson J."/>
            <person name="Mondo S."/>
            <person name="Nolan M."/>
            <person name="Ohm R."/>
            <person name="Pangilinan J."/>
            <person name="Park H.-J."/>
            <person name="Ramirez L."/>
            <person name="Alfaro M."/>
            <person name="Sun H."/>
            <person name="Tritt A."/>
            <person name="Yoshinaga Y."/>
            <person name="Zwiers L.-H."/>
            <person name="Turgeon B."/>
            <person name="Goodwin S."/>
            <person name="Spatafora J."/>
            <person name="Crous P."/>
            <person name="Grigoriev I."/>
        </authorList>
    </citation>
    <scope>NUCLEOTIDE SEQUENCE [LARGE SCALE GENOMIC DNA]</scope>
    <source>
        <strain evidence="3">CBS 304.66</strain>
    </source>
</reference>
<dbReference type="Proteomes" id="UP000800093">
    <property type="component" value="Unassembled WGS sequence"/>
</dbReference>
<proteinExistence type="predicted"/>
<feature type="signal peptide" evidence="1">
    <location>
        <begin position="1"/>
        <end position="16"/>
    </location>
</feature>